<reference evidence="2 3" key="1">
    <citation type="submission" date="2019-07" db="EMBL/GenBank/DDBJ databases">
        <title>Description of 53C-WASEF.</title>
        <authorList>
            <person name="Pitt A."/>
            <person name="Hahn M.W."/>
        </authorList>
    </citation>
    <scope>NUCLEOTIDE SEQUENCE [LARGE SCALE GENOMIC DNA]</scope>
    <source>
        <strain evidence="2 3">53C-WASEF</strain>
    </source>
</reference>
<evidence type="ECO:0000313" key="3">
    <source>
        <dbReference type="Proteomes" id="UP000315648"/>
    </source>
</evidence>
<dbReference type="InterPro" id="IPR000835">
    <property type="entry name" value="HTH_MarR-typ"/>
</dbReference>
<dbReference type="AlphaFoldDB" id="A0A556QS92"/>
<evidence type="ECO:0000313" key="2">
    <source>
        <dbReference type="EMBL" id="TSJ79514.1"/>
    </source>
</evidence>
<dbReference type="RefSeq" id="WP_144230055.1">
    <property type="nucleotide sequence ID" value="NZ_CBCRVV010000015.1"/>
</dbReference>
<comment type="caution">
    <text evidence="2">The sequence shown here is derived from an EMBL/GenBank/DDBJ whole genome shotgun (WGS) entry which is preliminary data.</text>
</comment>
<dbReference type="InterPro" id="IPR036388">
    <property type="entry name" value="WH-like_DNA-bd_sf"/>
</dbReference>
<keyword evidence="3" id="KW-1185">Reference proteome</keyword>
<sequence>MARPEKTSGSLDKANYELLAEFRYTLRKFLGFSEAAAISRGVTAQQYQALLAIEGFPGRDWVTIGELAEQLRVAHHSAVGLVNRMETLKLVRRSKSPDDARCVHVTLAPKGRTTLGKLYLAHRAELKTIGPKLVGLLQKASSDAGPPMDAMTATFASPACSMPEIDD</sequence>
<dbReference type="PROSITE" id="PS50995">
    <property type="entry name" value="HTH_MARR_2"/>
    <property type="match status" value="1"/>
</dbReference>
<organism evidence="2 3">
    <name type="scientific">Rariglobus hedericola</name>
    <dbReference type="NCBI Taxonomy" id="2597822"/>
    <lineage>
        <taxon>Bacteria</taxon>
        <taxon>Pseudomonadati</taxon>
        <taxon>Verrucomicrobiota</taxon>
        <taxon>Opitutia</taxon>
        <taxon>Opitutales</taxon>
        <taxon>Opitutaceae</taxon>
        <taxon>Rariglobus</taxon>
    </lineage>
</organism>
<name>A0A556QS92_9BACT</name>
<proteinExistence type="predicted"/>
<feature type="domain" description="HTH marR-type" evidence="1">
    <location>
        <begin position="15"/>
        <end position="167"/>
    </location>
</feature>
<dbReference type="Pfam" id="PF12802">
    <property type="entry name" value="MarR_2"/>
    <property type="match status" value="1"/>
</dbReference>
<accession>A0A556QS92</accession>
<dbReference type="Proteomes" id="UP000315648">
    <property type="component" value="Unassembled WGS sequence"/>
</dbReference>
<dbReference type="GO" id="GO:0003700">
    <property type="term" value="F:DNA-binding transcription factor activity"/>
    <property type="evidence" value="ECO:0007669"/>
    <property type="project" value="InterPro"/>
</dbReference>
<dbReference type="InterPro" id="IPR036390">
    <property type="entry name" value="WH_DNA-bd_sf"/>
</dbReference>
<dbReference type="OrthoDB" id="9807800at2"/>
<dbReference type="PANTHER" id="PTHR33164">
    <property type="entry name" value="TRANSCRIPTIONAL REGULATOR, MARR FAMILY"/>
    <property type="match status" value="1"/>
</dbReference>
<gene>
    <name evidence="2" type="ORF">FPL22_09565</name>
</gene>
<dbReference type="SUPFAM" id="SSF46785">
    <property type="entry name" value="Winged helix' DNA-binding domain"/>
    <property type="match status" value="1"/>
</dbReference>
<dbReference type="InterPro" id="IPR039422">
    <property type="entry name" value="MarR/SlyA-like"/>
</dbReference>
<evidence type="ECO:0000259" key="1">
    <source>
        <dbReference type="PROSITE" id="PS50995"/>
    </source>
</evidence>
<dbReference type="EMBL" id="VMBG01000001">
    <property type="protein sequence ID" value="TSJ79514.1"/>
    <property type="molecule type" value="Genomic_DNA"/>
</dbReference>
<protein>
    <submittedName>
        <fullName evidence="2">Winged helix-turn-helix transcriptional regulator</fullName>
    </submittedName>
</protein>
<dbReference type="SMART" id="SM00347">
    <property type="entry name" value="HTH_MARR"/>
    <property type="match status" value="1"/>
</dbReference>
<dbReference type="Gene3D" id="1.10.10.10">
    <property type="entry name" value="Winged helix-like DNA-binding domain superfamily/Winged helix DNA-binding domain"/>
    <property type="match status" value="1"/>
</dbReference>
<dbReference type="GO" id="GO:0006950">
    <property type="term" value="P:response to stress"/>
    <property type="evidence" value="ECO:0007669"/>
    <property type="project" value="TreeGrafter"/>
</dbReference>
<dbReference type="PANTHER" id="PTHR33164:SF57">
    <property type="entry name" value="MARR-FAMILY TRANSCRIPTIONAL REGULATOR"/>
    <property type="match status" value="1"/>
</dbReference>